<gene>
    <name evidence="2" type="ORF">MNBD_ALPHA03-260</name>
</gene>
<accession>A0A3B1B9R3</accession>
<feature type="compositionally biased region" description="Basic and acidic residues" evidence="1">
    <location>
        <begin position="31"/>
        <end position="41"/>
    </location>
</feature>
<name>A0A3B1B9R3_9ZZZZ</name>
<reference evidence="2" key="1">
    <citation type="submission" date="2018-06" db="EMBL/GenBank/DDBJ databases">
        <authorList>
            <person name="Zhirakovskaya E."/>
        </authorList>
    </citation>
    <scope>NUCLEOTIDE SEQUENCE</scope>
</reference>
<dbReference type="EMBL" id="UOFW01000244">
    <property type="protein sequence ID" value="VAX08724.1"/>
    <property type="molecule type" value="Genomic_DNA"/>
</dbReference>
<organism evidence="2">
    <name type="scientific">hydrothermal vent metagenome</name>
    <dbReference type="NCBI Taxonomy" id="652676"/>
    <lineage>
        <taxon>unclassified sequences</taxon>
        <taxon>metagenomes</taxon>
        <taxon>ecological metagenomes</taxon>
    </lineage>
</organism>
<evidence type="ECO:0000256" key="1">
    <source>
        <dbReference type="SAM" id="MobiDB-lite"/>
    </source>
</evidence>
<protein>
    <submittedName>
        <fullName evidence="2">Uncharacterized protein</fullName>
    </submittedName>
</protein>
<proteinExistence type="predicted"/>
<evidence type="ECO:0000313" key="2">
    <source>
        <dbReference type="EMBL" id="VAX08724.1"/>
    </source>
</evidence>
<feature type="region of interest" description="Disordered" evidence="1">
    <location>
        <begin position="28"/>
        <end position="57"/>
    </location>
</feature>
<sequence>MIRKKLIHAGFVIAAGFSLLPIGPLMAQQEKPSEKPSKESSAKIIKTPELAPLDKKPARALPRSILFPAGASGPYIPLEKKRPEKKYEEQPSLNETLYDPLAAQEAPVAPRPSKAAGQDRFEVEAIELVEPVPAEKGLLREENGGFSMTLWQGSDRARIEQLLSALSVPSRSPVMAGLTRKLLLSAAEVPKARHSGDVDTGSEKSEDLKGFLSLRIRKISEMGDLKALVSFLNFLPQDSYAKDQKTSDLMLMAGDISAACLLARQAIEDTLSSSPYWLKLLAYCQAMEGNAEGAGLTIEFLMEQGDTDFVFYDLINKLSSKEEAGERSVSLSSGLDQMDPMTYSMLTVLEQPIEAEMFRQASPLVLYALSGNPNVSKTDRLLAGAQSYKKATFPVDRFILLLSNMSFSDDEYANAIAISKMDETVMGDVLLYQSAARQISDIQKAETLKVIWDRATVNRDLPRAALLNSRTVQSLIPSEELLFHAHHITRALLLAGQDRKAWDWFSFVRTAAFSGHVGATRALVDIWPMMIVSGKNNELPWSKEILDFWWNGQMVLSPDLRQGKAALFYSVAEALGLIVPEAMWQELTAPIKIDQGRALPVPIPVSIWRSLIQSVSEKKLGETILLCLLAEAPNLDPTGASAIIRALRSMGLEAEAHSFALEILANNGF</sequence>
<dbReference type="AlphaFoldDB" id="A0A3B1B9R3"/>